<evidence type="ECO:0000313" key="2">
    <source>
        <dbReference type="Proteomes" id="UP000510721"/>
    </source>
</evidence>
<sequence>MNTKEAADLIMREVNQEPATLRGAGPADDFCSIWPKAKPILELLAGIAILIPGVGAAAGAVLKGLVSVGDKIVEEICA</sequence>
<dbReference type="AlphaFoldDB" id="A0A859QEG6"/>
<evidence type="ECO:0000313" key="1">
    <source>
        <dbReference type="EMBL" id="QLL64283.1"/>
    </source>
</evidence>
<geneLocation type="plasmid" evidence="2">
    <name>pemeittgr7b</name>
</geneLocation>
<organism evidence="1 2">
    <name type="scientific">Sinorhizobium mexicanum</name>
    <dbReference type="NCBI Taxonomy" id="375549"/>
    <lineage>
        <taxon>Bacteria</taxon>
        <taxon>Pseudomonadati</taxon>
        <taxon>Pseudomonadota</taxon>
        <taxon>Alphaproteobacteria</taxon>
        <taxon>Hyphomicrobiales</taxon>
        <taxon>Rhizobiaceae</taxon>
        <taxon>Sinorhizobium/Ensifer group</taxon>
        <taxon>Sinorhizobium</taxon>
    </lineage>
</organism>
<protein>
    <submittedName>
        <fullName evidence="1">Uncharacterized protein</fullName>
    </submittedName>
</protein>
<reference evidence="1 2" key="1">
    <citation type="submission" date="2019-06" db="EMBL/GenBank/DDBJ databases">
        <title>Complete genome sequence of Ensifer mexicanus ITTG R7 isolated from nodules of Acacia angustissima (Mill.) Kuntze.</title>
        <authorList>
            <person name="Rincon-Rosales R."/>
            <person name="Rogel M.A."/>
            <person name="Guerrero G."/>
            <person name="Rincon-Molina C.I."/>
            <person name="Lopez-Lopez A."/>
            <person name="Martinez-Romero E."/>
        </authorList>
    </citation>
    <scope>NUCLEOTIDE SEQUENCE [LARGE SCALE GENOMIC DNA]</scope>
    <source>
        <strain evidence="1 2">ITTG R7</strain>
        <plasmid evidence="2">pemeittgr7b</plasmid>
    </source>
</reference>
<accession>A0A859QEG6</accession>
<keyword evidence="1" id="KW-0614">Plasmid</keyword>
<gene>
    <name evidence="1" type="ORF">FKV68_22820</name>
</gene>
<keyword evidence="2" id="KW-1185">Reference proteome</keyword>
<dbReference type="EMBL" id="CP041240">
    <property type="protein sequence ID" value="QLL64283.1"/>
    <property type="molecule type" value="Genomic_DNA"/>
</dbReference>
<dbReference type="KEGG" id="emx:FKV68_22820"/>
<dbReference type="Proteomes" id="UP000510721">
    <property type="component" value="Plasmid pEmeITTGR7b"/>
</dbReference>
<name>A0A859QEG6_9HYPH</name>
<dbReference type="RefSeq" id="WP_180942163.1">
    <property type="nucleotide sequence ID" value="NZ_CP041240.1"/>
</dbReference>
<proteinExistence type="predicted"/>